<evidence type="ECO:0000256" key="1">
    <source>
        <dbReference type="ARBA" id="ARBA00022729"/>
    </source>
</evidence>
<feature type="chain" id="PRO_5041735946" evidence="4">
    <location>
        <begin position="22"/>
        <end position="309"/>
    </location>
</feature>
<dbReference type="Gene3D" id="2.10.10.20">
    <property type="entry name" value="Carbohydrate-binding module superfamily 5/12"/>
    <property type="match status" value="1"/>
</dbReference>
<dbReference type="SUPFAM" id="SSF51055">
    <property type="entry name" value="Carbohydrate binding domain"/>
    <property type="match status" value="1"/>
</dbReference>
<evidence type="ECO:0000259" key="5">
    <source>
        <dbReference type="SMART" id="SM00495"/>
    </source>
</evidence>
<dbReference type="Proteomes" id="UP000182314">
    <property type="component" value="Unassembled WGS sequence"/>
</dbReference>
<dbReference type="SUPFAM" id="SSF81296">
    <property type="entry name" value="E set domains"/>
    <property type="match status" value="1"/>
</dbReference>
<organism evidence="7 9">
    <name type="scientific">Kosakonia oryzae</name>
    <dbReference type="NCBI Taxonomy" id="497725"/>
    <lineage>
        <taxon>Bacteria</taxon>
        <taxon>Pseudomonadati</taxon>
        <taxon>Pseudomonadota</taxon>
        <taxon>Gammaproteobacteria</taxon>
        <taxon>Enterobacterales</taxon>
        <taxon>Enterobacteriaceae</taxon>
        <taxon>Kosakonia</taxon>
    </lineage>
</organism>
<dbReference type="GO" id="GO:0004497">
    <property type="term" value="F:monooxygenase activity"/>
    <property type="evidence" value="ECO:0007669"/>
    <property type="project" value="UniProtKB-KW"/>
</dbReference>
<reference evidence="6 8" key="2">
    <citation type="submission" date="2021-03" db="EMBL/GenBank/DDBJ databases">
        <authorList>
            <person name="Li Y."/>
            <person name="Li S."/>
            <person name="Chen M."/>
            <person name="Peng G."/>
            <person name="Tan Z."/>
            <person name="An Q."/>
        </authorList>
    </citation>
    <scope>NUCLEOTIDE SEQUENCE [LARGE SCALE GENOMIC DNA]</scope>
    <source>
        <strain evidence="6 8">Ola 51</strain>
    </source>
</reference>
<dbReference type="CDD" id="cd21177">
    <property type="entry name" value="LPMO_AA10"/>
    <property type="match status" value="1"/>
</dbReference>
<evidence type="ECO:0000313" key="7">
    <source>
        <dbReference type="EMBL" id="SFB69119.1"/>
    </source>
</evidence>
<accession>A0AA94GZS4</accession>
<feature type="region of interest" description="Disordered" evidence="3">
    <location>
        <begin position="44"/>
        <end position="70"/>
    </location>
</feature>
<evidence type="ECO:0000313" key="9">
    <source>
        <dbReference type="Proteomes" id="UP000182314"/>
    </source>
</evidence>
<keyword evidence="1 4" id="KW-0732">Signal</keyword>
<evidence type="ECO:0000256" key="3">
    <source>
        <dbReference type="SAM" id="MobiDB-lite"/>
    </source>
</evidence>
<evidence type="ECO:0000313" key="6">
    <source>
        <dbReference type="EMBL" id="ANI84223.1"/>
    </source>
</evidence>
<dbReference type="InterPro" id="IPR004302">
    <property type="entry name" value="Cellulose/chitin-bd_N"/>
</dbReference>
<feature type="signal peptide" evidence="4">
    <location>
        <begin position="1"/>
        <end position="21"/>
    </location>
</feature>
<dbReference type="PANTHER" id="PTHR34823:SF1">
    <property type="entry name" value="CHITIN-BINDING TYPE-4 DOMAIN-CONTAINING PROTEIN"/>
    <property type="match status" value="1"/>
</dbReference>
<name>A0AA94GZS4_9ENTR</name>
<feature type="region of interest" description="Disordered" evidence="3">
    <location>
        <begin position="196"/>
        <end position="252"/>
    </location>
</feature>
<feature type="domain" description="Chitin-binding type-3" evidence="5">
    <location>
        <begin position="253"/>
        <end position="299"/>
    </location>
</feature>
<dbReference type="GO" id="GO:0005975">
    <property type="term" value="P:carbohydrate metabolic process"/>
    <property type="evidence" value="ECO:0007669"/>
    <property type="project" value="InterPro"/>
</dbReference>
<keyword evidence="8" id="KW-1185">Reference proteome</keyword>
<keyword evidence="2" id="KW-0378">Hydrolase</keyword>
<keyword evidence="6" id="KW-0560">Oxidoreductase</keyword>
<dbReference type="PANTHER" id="PTHR34823">
    <property type="entry name" value="GLCNAC-BINDING PROTEIN A"/>
    <property type="match status" value="1"/>
</dbReference>
<dbReference type="CDD" id="cd12215">
    <property type="entry name" value="ChiC_BD"/>
    <property type="match status" value="1"/>
</dbReference>
<dbReference type="RefSeq" id="WP_064568211.1">
    <property type="nucleotide sequence ID" value="NZ_CP014007.2"/>
</dbReference>
<dbReference type="GO" id="GO:0005576">
    <property type="term" value="C:extracellular region"/>
    <property type="evidence" value="ECO:0007669"/>
    <property type="project" value="InterPro"/>
</dbReference>
<dbReference type="KEGG" id="kor:AWR26_19465"/>
<dbReference type="InterPro" id="IPR014756">
    <property type="entry name" value="Ig_E-set"/>
</dbReference>
<dbReference type="Gene3D" id="2.70.50.50">
    <property type="entry name" value="chitin-binding protein cbp21"/>
    <property type="match status" value="1"/>
</dbReference>
<dbReference type="Pfam" id="PF03067">
    <property type="entry name" value="LPMO_10"/>
    <property type="match status" value="1"/>
</dbReference>
<protein>
    <submittedName>
        <fullName evidence="7">Chitin-binding protein</fullName>
    </submittedName>
    <submittedName>
        <fullName evidence="6">Lytic polysaccharide monooxygenase</fullName>
    </submittedName>
</protein>
<dbReference type="GO" id="GO:0004553">
    <property type="term" value="F:hydrolase activity, hydrolyzing O-glycosyl compounds"/>
    <property type="evidence" value="ECO:0007669"/>
    <property type="project" value="InterPro"/>
</dbReference>
<feature type="compositionally biased region" description="Acidic residues" evidence="3">
    <location>
        <begin position="204"/>
        <end position="217"/>
    </location>
</feature>
<dbReference type="SMART" id="SM00495">
    <property type="entry name" value="ChtBD3"/>
    <property type="match status" value="1"/>
</dbReference>
<dbReference type="GO" id="GO:0030246">
    <property type="term" value="F:carbohydrate binding"/>
    <property type="evidence" value="ECO:0007669"/>
    <property type="project" value="InterPro"/>
</dbReference>
<dbReference type="EMBL" id="CP014007">
    <property type="protein sequence ID" value="ANI84223.1"/>
    <property type="molecule type" value="Genomic_DNA"/>
</dbReference>
<dbReference type="InterPro" id="IPR036573">
    <property type="entry name" value="CBM_sf_5/12"/>
</dbReference>
<evidence type="ECO:0000256" key="4">
    <source>
        <dbReference type="SAM" id="SignalP"/>
    </source>
</evidence>
<dbReference type="Proteomes" id="UP000078227">
    <property type="component" value="Chromosome"/>
</dbReference>
<dbReference type="InterPro" id="IPR003610">
    <property type="entry name" value="CBM5/12"/>
</dbReference>
<evidence type="ECO:0000256" key="2">
    <source>
        <dbReference type="ARBA" id="ARBA00022801"/>
    </source>
</evidence>
<keyword evidence="6" id="KW-0503">Monooxygenase</keyword>
<dbReference type="AlphaFoldDB" id="A0AA94GZS4"/>
<proteinExistence type="predicted"/>
<dbReference type="InterPro" id="IPR051024">
    <property type="entry name" value="GlcNAc_Chitin_IntDeg"/>
</dbReference>
<dbReference type="EMBL" id="FOKO01000001">
    <property type="protein sequence ID" value="SFB69119.1"/>
    <property type="molecule type" value="Genomic_DNA"/>
</dbReference>
<reference evidence="7 9" key="1">
    <citation type="submission" date="2016-10" db="EMBL/GenBank/DDBJ databases">
        <authorList>
            <person name="Varghese N."/>
            <person name="Submissions S."/>
        </authorList>
    </citation>
    <scope>NUCLEOTIDE SEQUENCE [LARGE SCALE GENOMIC DNA]</scope>
    <source>
        <strain evidence="7 9">CGMCC 1.7012</strain>
    </source>
</reference>
<sequence length="309" mass="32343">MKLSKVFLAVTTLCMAGGALAHGYVTEPASRAALCTAAQGNQNKDCGAGPQYEPQSVEGPDGFPALNAGPADGHLASAGVGSMVNLDQQSASRWTKHPMKAGKNSFTWKFTAAHKTGSWKYYITKANWNPNQPLTRNSFEAQPFCEVTGNGAIANTNPKHECDVPEREGYQVIMAAWDVSDTGATFYNVIDVDFGGNNPAPAPGDEEENPAPGDEGDTPAPGDEGGTPAPGDEGDTPAPGDEGDTPAPGDDTVAAWNATTVYSAPCQKVSYQGKVWVNGWWTRGDAPSSANPWGVWREPGSASAHTACK</sequence>
<evidence type="ECO:0000313" key="8">
    <source>
        <dbReference type="Proteomes" id="UP000078227"/>
    </source>
</evidence>
<gene>
    <name evidence="6" type="ORF">AWR26_19465</name>
    <name evidence="7" type="ORF">SAMN05216286_0323</name>
</gene>